<dbReference type="AlphaFoldDB" id="A0A6G1DSW5"/>
<gene>
    <name evidence="1" type="ORF">E2562_036745</name>
</gene>
<dbReference type="EMBL" id="SPHZ02000006">
    <property type="protein sequence ID" value="KAF0915559.1"/>
    <property type="molecule type" value="Genomic_DNA"/>
</dbReference>
<name>A0A6G1DSW5_9ORYZ</name>
<comment type="caution">
    <text evidence="1">The sequence shown here is derived from an EMBL/GenBank/DDBJ whole genome shotgun (WGS) entry which is preliminary data.</text>
</comment>
<evidence type="ECO:0000313" key="2">
    <source>
        <dbReference type="Proteomes" id="UP000479710"/>
    </source>
</evidence>
<accession>A0A6G1DSW5</accession>
<organism evidence="1 2">
    <name type="scientific">Oryza meyeriana var. granulata</name>
    <dbReference type="NCBI Taxonomy" id="110450"/>
    <lineage>
        <taxon>Eukaryota</taxon>
        <taxon>Viridiplantae</taxon>
        <taxon>Streptophyta</taxon>
        <taxon>Embryophyta</taxon>
        <taxon>Tracheophyta</taxon>
        <taxon>Spermatophyta</taxon>
        <taxon>Magnoliopsida</taxon>
        <taxon>Liliopsida</taxon>
        <taxon>Poales</taxon>
        <taxon>Poaceae</taxon>
        <taxon>BOP clade</taxon>
        <taxon>Oryzoideae</taxon>
        <taxon>Oryzeae</taxon>
        <taxon>Oryzinae</taxon>
        <taxon>Oryza</taxon>
        <taxon>Oryza meyeriana</taxon>
    </lineage>
</organism>
<evidence type="ECO:0000313" key="1">
    <source>
        <dbReference type="EMBL" id="KAF0915559.1"/>
    </source>
</evidence>
<reference evidence="1 2" key="1">
    <citation type="submission" date="2019-11" db="EMBL/GenBank/DDBJ databases">
        <title>Whole genome sequence of Oryza granulata.</title>
        <authorList>
            <person name="Li W."/>
        </authorList>
    </citation>
    <scope>NUCLEOTIDE SEQUENCE [LARGE SCALE GENOMIC DNA]</scope>
    <source>
        <strain evidence="2">cv. Menghai</strain>
        <tissue evidence="1">Leaf</tissue>
    </source>
</reference>
<dbReference type="Proteomes" id="UP000479710">
    <property type="component" value="Unassembled WGS sequence"/>
</dbReference>
<proteinExistence type="predicted"/>
<keyword evidence="2" id="KW-1185">Reference proteome</keyword>
<protein>
    <submittedName>
        <fullName evidence="1">Uncharacterized protein</fullName>
    </submittedName>
</protein>
<sequence length="77" mass="8518">NKYCQFDRNCEPKGNWPEAVNAYMHPRDLLLQAMEMQMQQAAGTGTVVAQLAILHAAVTACKEIVRLQRVSVMSSPG</sequence>
<feature type="non-terminal residue" evidence="1">
    <location>
        <position position="1"/>
    </location>
</feature>